<dbReference type="EMBL" id="CP045860">
    <property type="protein sequence ID" value="QGH50777.1"/>
    <property type="molecule type" value="Genomic_DNA"/>
</dbReference>
<evidence type="ECO:0000256" key="1">
    <source>
        <dbReference type="SAM" id="SignalP"/>
    </source>
</evidence>
<evidence type="ECO:0000313" key="3">
    <source>
        <dbReference type="Proteomes" id="UP000390336"/>
    </source>
</evidence>
<protein>
    <recommendedName>
        <fullName evidence="4">Lipoprotein</fullName>
    </recommendedName>
</protein>
<accession>A0AAP9GIU9</accession>
<evidence type="ECO:0008006" key="4">
    <source>
        <dbReference type="Google" id="ProtNLM"/>
    </source>
</evidence>
<sequence>MKNALILFTLALAMLNLTGCATAITSYNVSYGDDSCPLKVDADTSVGVSVRINDNATQCKQPKDNGD</sequence>
<feature type="signal peptide" evidence="1">
    <location>
        <begin position="1"/>
        <end position="23"/>
    </location>
</feature>
<gene>
    <name evidence="2" type="ORF">APZ19_27335</name>
</gene>
<dbReference type="AlphaFoldDB" id="A0AAP9GIU9"/>
<reference evidence="2 3" key="1">
    <citation type="journal article" date="2015" name="Genome Announc.">
        <title>Draft Genome Sequence of Vibrio owensii Strain SH-14, Which Causes Shrimp Acute Hepatopancreatic Necrosis Disease.</title>
        <authorList>
            <person name="Liu L."/>
            <person name="Xiao J."/>
            <person name="Xia X."/>
            <person name="Pan Y."/>
            <person name="Yan S."/>
            <person name="Wang Y."/>
        </authorList>
    </citation>
    <scope>NUCLEOTIDE SEQUENCE [LARGE SCALE GENOMIC DNA]</scope>
    <source>
        <strain evidence="2 3">SH14</strain>
    </source>
</reference>
<dbReference type="Proteomes" id="UP000390336">
    <property type="component" value="Chromosome 2"/>
</dbReference>
<organism evidence="2 3">
    <name type="scientific">Vibrio owensii</name>
    <dbReference type="NCBI Taxonomy" id="696485"/>
    <lineage>
        <taxon>Bacteria</taxon>
        <taxon>Pseudomonadati</taxon>
        <taxon>Pseudomonadota</taxon>
        <taxon>Gammaproteobacteria</taxon>
        <taxon>Vibrionales</taxon>
        <taxon>Vibrionaceae</taxon>
        <taxon>Vibrio</taxon>
    </lineage>
</organism>
<proteinExistence type="predicted"/>
<feature type="chain" id="PRO_5043029287" description="Lipoprotein" evidence="1">
    <location>
        <begin position="24"/>
        <end position="67"/>
    </location>
</feature>
<dbReference type="RefSeq" id="WP_024701744.1">
    <property type="nucleotide sequence ID" value="NZ_CP045860.1"/>
</dbReference>
<name>A0AAP9GIU9_9VIBR</name>
<evidence type="ECO:0000313" key="2">
    <source>
        <dbReference type="EMBL" id="QGH50777.1"/>
    </source>
</evidence>
<keyword evidence="1" id="KW-0732">Signal</keyword>